<dbReference type="CDD" id="cd21631">
    <property type="entry name" value="RHH_CopG_NikR-like"/>
    <property type="match status" value="1"/>
</dbReference>
<dbReference type="InterPro" id="IPR010982">
    <property type="entry name" value="Lambda_DNA-bd_dom_sf"/>
</dbReference>
<proteinExistence type="predicted"/>
<dbReference type="GO" id="GO:0003677">
    <property type="term" value="F:DNA binding"/>
    <property type="evidence" value="ECO:0007669"/>
    <property type="project" value="InterPro"/>
</dbReference>
<evidence type="ECO:0000313" key="3">
    <source>
        <dbReference type="Proteomes" id="UP000320591"/>
    </source>
</evidence>
<evidence type="ECO:0000259" key="1">
    <source>
        <dbReference type="PROSITE" id="PS50943"/>
    </source>
</evidence>
<evidence type="ECO:0000313" key="2">
    <source>
        <dbReference type="EMBL" id="QDX29558.1"/>
    </source>
</evidence>
<dbReference type="Pfam" id="PF01381">
    <property type="entry name" value="HTH_3"/>
    <property type="match status" value="1"/>
</dbReference>
<dbReference type="KEGG" id="dic:Dpoa569_0001343"/>
<dbReference type="InterPro" id="IPR001387">
    <property type="entry name" value="Cro/C1-type_HTH"/>
</dbReference>
<dbReference type="EMBL" id="CP042220">
    <property type="protein sequence ID" value="QDX29558.1"/>
    <property type="molecule type" value="Genomic_DNA"/>
</dbReference>
<gene>
    <name evidence="2" type="ORF">Dpoa569_0001343</name>
</gene>
<dbReference type="CDD" id="cd00093">
    <property type="entry name" value="HTH_XRE"/>
    <property type="match status" value="1"/>
</dbReference>
<protein>
    <submittedName>
        <fullName evidence="2">Helix-turn-helix transcriptional regulator</fullName>
    </submittedName>
</protein>
<dbReference type="STRING" id="568768.GCA_000406125_02515"/>
<organism evidence="2 3">
    <name type="scientific">Dickeya poaceiphila</name>
    <dbReference type="NCBI Taxonomy" id="568768"/>
    <lineage>
        <taxon>Bacteria</taxon>
        <taxon>Pseudomonadati</taxon>
        <taxon>Pseudomonadota</taxon>
        <taxon>Gammaproteobacteria</taxon>
        <taxon>Enterobacterales</taxon>
        <taxon>Pectobacteriaceae</taxon>
        <taxon>Dickeya</taxon>
    </lineage>
</organism>
<reference evidence="2 3" key="1">
    <citation type="journal article" date="2019" name="Environ. Microbiol.">
        <title>The phytopathogenic nature of Dickeya aquatica 174/2 and the dynamic early evolution of Dickeya pathogenicity.</title>
        <authorList>
            <person name="Duprey A."/>
            <person name="Taib N."/>
            <person name="Leonard S."/>
            <person name="Garin T."/>
            <person name="Flandrois J.P."/>
            <person name="Nasser W."/>
            <person name="Brochier-Armanet C."/>
            <person name="Reverchon S."/>
        </authorList>
    </citation>
    <scope>NUCLEOTIDE SEQUENCE [LARGE SCALE GENOMIC DNA]</scope>
    <source>
        <strain evidence="2 3">NCPPB 569</strain>
    </source>
</reference>
<dbReference type="Gene3D" id="1.10.260.40">
    <property type="entry name" value="lambda repressor-like DNA-binding domains"/>
    <property type="match status" value="1"/>
</dbReference>
<keyword evidence="3" id="KW-1185">Reference proteome</keyword>
<sequence>MVFRIFIYHHQKYFTVSNSRDRIIIDSIYSLSQYYKELFMTKENHFIKRMIARRVDQGLSQEDLSKRSGVAAAQISRYELGKSKPRPNVIARLAEALNVPFEWLAYGDNDADPITIPGIPTRQIELPEDLVNIIKKKADEMGIPEYELIERMLAESLVHDGVIENVDDYYLLKKPDR</sequence>
<dbReference type="SUPFAM" id="SSF47413">
    <property type="entry name" value="lambda repressor-like DNA-binding domains"/>
    <property type="match status" value="1"/>
</dbReference>
<dbReference type="Proteomes" id="UP000320591">
    <property type="component" value="Chromosome"/>
</dbReference>
<name>A0A5B8I6E1_9GAMM</name>
<accession>A0A5B8I6E1</accession>
<dbReference type="AlphaFoldDB" id="A0A5B8I6E1"/>
<dbReference type="PROSITE" id="PS50943">
    <property type="entry name" value="HTH_CROC1"/>
    <property type="match status" value="1"/>
</dbReference>
<dbReference type="OrthoDB" id="9791537at2"/>
<dbReference type="SMART" id="SM00530">
    <property type="entry name" value="HTH_XRE"/>
    <property type="match status" value="1"/>
</dbReference>
<feature type="domain" description="HTH cro/C1-type" evidence="1">
    <location>
        <begin position="50"/>
        <end position="104"/>
    </location>
</feature>